<dbReference type="Proteomes" id="UP000238392">
    <property type="component" value="Unassembled WGS sequence"/>
</dbReference>
<evidence type="ECO:0000256" key="10">
    <source>
        <dbReference type="ARBA" id="ARBA00023136"/>
    </source>
</evidence>
<reference evidence="14 15" key="1">
    <citation type="submission" date="2018-03" db="EMBL/GenBank/DDBJ databases">
        <title>Genomic Encyclopedia of Archaeal and Bacterial Type Strains, Phase II (KMG-II): from individual species to whole genera.</title>
        <authorList>
            <person name="Goeker M."/>
        </authorList>
    </citation>
    <scope>NUCLEOTIDE SEQUENCE [LARGE SCALE GENOMIC DNA]</scope>
    <source>
        <strain evidence="14 15">DSM 100212</strain>
    </source>
</reference>
<evidence type="ECO:0000256" key="6">
    <source>
        <dbReference type="ARBA" id="ARBA00022692"/>
    </source>
</evidence>
<keyword evidence="8 11" id="KW-1133">Transmembrane helix</keyword>
<sequence>MTDPRPYSLQRRLLISMAVGFSVLLLIISWLLWTYARTAANRTYDLLLAGATLSVLERVTFDANAPTVDLPQTAMDILSLAPEDRIVYRIFAPEHGEITGTPDLPLPDGLTLSTEMQFYTADLSEPFRFAVQGRQMTSPTGRDWVIVQVGQTLRARNEQQMSLFLYGIGWLAGVSLLGLLFVWLAIRASLHPLRAIEGALANRSASDLSPLSGTPPHEIAGLFEAINTFIAQLARSRKLSEQFIADVAHQTRTALSALRGQLDLGQDAASDAALRDRLSRARKQTDATVHMTNQLLANAMVSHRSESNRLMPLDLRLLVRNTLADLLRERRMRDVSLSFDDQTAPEDAIRINGDEVSIREALRNLIDNAVRHGGAANTIAVRLMREDQDVVLVVSDAGPGIAPEHRAAATERFRSLDPVTAGSGLGLAIVRQVIEGHDGKMQLGTSRLGGLRIALFFPRLLALLLAFAALPSLTRAEELVIHAAADPQAMRPLIAAFLDQYPEQLPQPTITYVDYQTVDLYNDMLDDSVPVPDVVISSAMDFQVDLVNRGMARRLNLLTAILPPDWARWRSELFGFTFEPAAVLYNTNTLSAGDLPRSHRDLSSYIRDNEAALDGRIGGYDLRRSGIGYLFATQDTIQSVQAQRLMETLGRAAMRPYETTALMAEAVAKGEIVLALNVIGSYAMARNAAKPAIGVHFFDDYNLVMTRSVFVPKDAANPEMGEAFVAFLLSDDGQRTIQESTPLIAIRPPADAEATPALHASRSDTSFLPIRLGAGLLTFLDGIKREGFLRNWESTLRQTNAP</sequence>
<dbReference type="CDD" id="cd00082">
    <property type="entry name" value="HisKA"/>
    <property type="match status" value="1"/>
</dbReference>
<dbReference type="PROSITE" id="PS50885">
    <property type="entry name" value="HAMP"/>
    <property type="match status" value="1"/>
</dbReference>
<evidence type="ECO:0000313" key="14">
    <source>
        <dbReference type="EMBL" id="PRY86134.1"/>
    </source>
</evidence>
<dbReference type="GO" id="GO:0000155">
    <property type="term" value="F:phosphorelay sensor kinase activity"/>
    <property type="evidence" value="ECO:0007669"/>
    <property type="project" value="InterPro"/>
</dbReference>
<keyword evidence="5" id="KW-0808">Transferase</keyword>
<dbReference type="EC" id="2.7.13.3" evidence="3"/>
<dbReference type="InterPro" id="IPR003594">
    <property type="entry name" value="HATPase_dom"/>
</dbReference>
<feature type="domain" description="HAMP" evidence="13">
    <location>
        <begin position="187"/>
        <end position="238"/>
    </location>
</feature>
<evidence type="ECO:0000256" key="11">
    <source>
        <dbReference type="SAM" id="Phobius"/>
    </source>
</evidence>
<organism evidence="14 15">
    <name type="scientific">Donghicola tyrosinivorans</name>
    <dbReference type="NCBI Taxonomy" id="1652492"/>
    <lineage>
        <taxon>Bacteria</taxon>
        <taxon>Pseudomonadati</taxon>
        <taxon>Pseudomonadota</taxon>
        <taxon>Alphaproteobacteria</taxon>
        <taxon>Rhodobacterales</taxon>
        <taxon>Roseobacteraceae</taxon>
        <taxon>Donghicola</taxon>
    </lineage>
</organism>
<dbReference type="Gene3D" id="3.30.565.10">
    <property type="entry name" value="Histidine kinase-like ATPase, C-terminal domain"/>
    <property type="match status" value="1"/>
</dbReference>
<evidence type="ECO:0000256" key="3">
    <source>
        <dbReference type="ARBA" id="ARBA00012438"/>
    </source>
</evidence>
<evidence type="ECO:0000256" key="5">
    <source>
        <dbReference type="ARBA" id="ARBA00022679"/>
    </source>
</evidence>
<evidence type="ECO:0000256" key="2">
    <source>
        <dbReference type="ARBA" id="ARBA00004370"/>
    </source>
</evidence>
<keyword evidence="10 11" id="KW-0472">Membrane</keyword>
<dbReference type="Gene3D" id="3.40.190.10">
    <property type="entry name" value="Periplasmic binding protein-like II"/>
    <property type="match status" value="2"/>
</dbReference>
<comment type="caution">
    <text evidence="14">The sequence shown here is derived from an EMBL/GenBank/DDBJ whole genome shotgun (WGS) entry which is preliminary data.</text>
</comment>
<dbReference type="SUPFAM" id="SSF47384">
    <property type="entry name" value="Homodimeric domain of signal transducing histidine kinase"/>
    <property type="match status" value="1"/>
</dbReference>
<comment type="subcellular location">
    <subcellularLocation>
        <location evidence="2">Membrane</location>
    </subcellularLocation>
</comment>
<evidence type="ECO:0000256" key="8">
    <source>
        <dbReference type="ARBA" id="ARBA00022989"/>
    </source>
</evidence>
<dbReference type="PROSITE" id="PS50109">
    <property type="entry name" value="HIS_KIN"/>
    <property type="match status" value="1"/>
</dbReference>
<evidence type="ECO:0000259" key="13">
    <source>
        <dbReference type="PROSITE" id="PS50885"/>
    </source>
</evidence>
<dbReference type="CDD" id="cd00075">
    <property type="entry name" value="HATPase"/>
    <property type="match status" value="1"/>
</dbReference>
<dbReference type="Pfam" id="PF02518">
    <property type="entry name" value="HATPase_c"/>
    <property type="match status" value="1"/>
</dbReference>
<keyword evidence="6 11" id="KW-0812">Transmembrane</keyword>
<dbReference type="Pfam" id="PF08521">
    <property type="entry name" value="2CSK_N"/>
    <property type="match status" value="1"/>
</dbReference>
<gene>
    <name evidence="14" type="ORF">CLV74_113109</name>
</gene>
<comment type="catalytic activity">
    <reaction evidence="1">
        <text>ATP + protein L-histidine = ADP + protein N-phospho-L-histidine.</text>
        <dbReference type="EC" id="2.7.13.3"/>
    </reaction>
</comment>
<dbReference type="EMBL" id="PVTQ01000013">
    <property type="protein sequence ID" value="PRY86134.1"/>
    <property type="molecule type" value="Genomic_DNA"/>
</dbReference>
<dbReference type="Pfam" id="PF13531">
    <property type="entry name" value="SBP_bac_11"/>
    <property type="match status" value="1"/>
</dbReference>
<dbReference type="Pfam" id="PF00512">
    <property type="entry name" value="HisKA"/>
    <property type="match status" value="1"/>
</dbReference>
<dbReference type="InterPro" id="IPR050428">
    <property type="entry name" value="TCS_sensor_his_kinase"/>
</dbReference>
<proteinExistence type="predicted"/>
<dbReference type="InterPro" id="IPR013727">
    <property type="entry name" value="2CSK_N"/>
</dbReference>
<dbReference type="AlphaFoldDB" id="A0A2T0WHY4"/>
<feature type="domain" description="Histidine kinase" evidence="12">
    <location>
        <begin position="246"/>
        <end position="461"/>
    </location>
</feature>
<dbReference type="SMART" id="SM00388">
    <property type="entry name" value="HisKA"/>
    <property type="match status" value="1"/>
</dbReference>
<dbReference type="SUPFAM" id="SSF55874">
    <property type="entry name" value="ATPase domain of HSP90 chaperone/DNA topoisomerase II/histidine kinase"/>
    <property type="match status" value="1"/>
</dbReference>
<accession>A0A2T0WHY4</accession>
<evidence type="ECO:0000256" key="4">
    <source>
        <dbReference type="ARBA" id="ARBA00022553"/>
    </source>
</evidence>
<dbReference type="PRINTS" id="PR00344">
    <property type="entry name" value="BCTRLSENSOR"/>
</dbReference>
<dbReference type="SUPFAM" id="SSF53850">
    <property type="entry name" value="Periplasmic binding protein-like II"/>
    <property type="match status" value="1"/>
</dbReference>
<dbReference type="InterPro" id="IPR004358">
    <property type="entry name" value="Sig_transdc_His_kin-like_C"/>
</dbReference>
<dbReference type="InterPro" id="IPR036097">
    <property type="entry name" value="HisK_dim/P_sf"/>
</dbReference>
<name>A0A2T0WHY4_9RHOB</name>
<dbReference type="GO" id="GO:0005886">
    <property type="term" value="C:plasma membrane"/>
    <property type="evidence" value="ECO:0007669"/>
    <property type="project" value="TreeGrafter"/>
</dbReference>
<keyword evidence="9" id="KW-0902">Two-component regulatory system</keyword>
<dbReference type="InterPro" id="IPR005467">
    <property type="entry name" value="His_kinase_dom"/>
</dbReference>
<protein>
    <recommendedName>
        <fullName evidence="3">histidine kinase</fullName>
        <ecNumber evidence="3">2.7.13.3</ecNumber>
    </recommendedName>
</protein>
<evidence type="ECO:0000259" key="12">
    <source>
        <dbReference type="PROSITE" id="PS50109"/>
    </source>
</evidence>
<dbReference type="SMART" id="SM00387">
    <property type="entry name" value="HATPase_c"/>
    <property type="match status" value="1"/>
</dbReference>
<dbReference type="PANTHER" id="PTHR45436">
    <property type="entry name" value="SENSOR HISTIDINE KINASE YKOH"/>
    <property type="match status" value="1"/>
</dbReference>
<evidence type="ECO:0000256" key="1">
    <source>
        <dbReference type="ARBA" id="ARBA00000085"/>
    </source>
</evidence>
<keyword evidence="7 14" id="KW-0418">Kinase</keyword>
<evidence type="ECO:0000256" key="9">
    <source>
        <dbReference type="ARBA" id="ARBA00023012"/>
    </source>
</evidence>
<dbReference type="InterPro" id="IPR003660">
    <property type="entry name" value="HAMP_dom"/>
</dbReference>
<dbReference type="PANTHER" id="PTHR45436:SF1">
    <property type="entry name" value="SENSOR PROTEIN QSEC"/>
    <property type="match status" value="1"/>
</dbReference>
<dbReference type="InterPro" id="IPR003661">
    <property type="entry name" value="HisK_dim/P_dom"/>
</dbReference>
<keyword evidence="4" id="KW-0597">Phosphoprotein</keyword>
<feature type="transmembrane region" description="Helical" evidence="11">
    <location>
        <begin position="12"/>
        <end position="33"/>
    </location>
</feature>
<evidence type="ECO:0000256" key="7">
    <source>
        <dbReference type="ARBA" id="ARBA00022777"/>
    </source>
</evidence>
<feature type="transmembrane region" description="Helical" evidence="11">
    <location>
        <begin position="163"/>
        <end position="186"/>
    </location>
</feature>
<evidence type="ECO:0000313" key="15">
    <source>
        <dbReference type="Proteomes" id="UP000238392"/>
    </source>
</evidence>
<keyword evidence="15" id="KW-1185">Reference proteome</keyword>
<dbReference type="InterPro" id="IPR036890">
    <property type="entry name" value="HATPase_C_sf"/>
</dbReference>
<dbReference type="Gene3D" id="1.10.287.130">
    <property type="match status" value="1"/>
</dbReference>